<evidence type="ECO:0000259" key="20">
    <source>
        <dbReference type="Pfam" id="PF24621"/>
    </source>
</evidence>
<dbReference type="CDD" id="cd08195">
    <property type="entry name" value="DHQS"/>
    <property type="match status" value="1"/>
</dbReference>
<dbReference type="FunFam" id="3.40.50.1970:FF:000001">
    <property type="entry name" value="3-dehydroquinate synthase"/>
    <property type="match status" value="1"/>
</dbReference>
<dbReference type="GO" id="GO:0009073">
    <property type="term" value="P:aromatic amino acid family biosynthetic process"/>
    <property type="evidence" value="ECO:0007669"/>
    <property type="project" value="UniProtKB-KW"/>
</dbReference>
<dbReference type="AlphaFoldDB" id="A0A7C9JWA5"/>
<comment type="similarity">
    <text evidence="6 18">Belongs to the sugar phosphate cyclases superfamily. Dehydroquinate synthase family.</text>
</comment>
<comment type="caution">
    <text evidence="21">The sequence shown here is derived from an EMBL/GenBank/DDBJ whole genome shotgun (WGS) entry which is preliminary data.</text>
</comment>
<comment type="pathway">
    <text evidence="5 18">Metabolic intermediate biosynthesis; chorismate biosynthesis; chorismate from D-erythrose 4-phosphate and phosphoenolpyruvate: step 2/7.</text>
</comment>
<dbReference type="NCBIfam" id="TIGR01357">
    <property type="entry name" value="aroB"/>
    <property type="match status" value="1"/>
</dbReference>
<keyword evidence="10 18" id="KW-0028">Amino-acid biosynthesis</keyword>
<dbReference type="PANTHER" id="PTHR43622">
    <property type="entry name" value="3-DEHYDROQUINATE SYNTHASE"/>
    <property type="match status" value="1"/>
</dbReference>
<evidence type="ECO:0000256" key="10">
    <source>
        <dbReference type="ARBA" id="ARBA00022605"/>
    </source>
</evidence>
<feature type="binding site" evidence="18">
    <location>
        <begin position="135"/>
        <end position="136"/>
    </location>
    <ligand>
        <name>NAD(+)</name>
        <dbReference type="ChEBI" id="CHEBI:57540"/>
    </ligand>
</feature>
<dbReference type="Proteomes" id="UP000480312">
    <property type="component" value="Unassembled WGS sequence"/>
</dbReference>
<keyword evidence="12 18" id="KW-0547">Nucleotide-binding</keyword>
<dbReference type="Pfam" id="PF01761">
    <property type="entry name" value="DHQ_synthase"/>
    <property type="match status" value="1"/>
</dbReference>
<sequence length="368" mass="39424">MTEMTSAQRTLTVALGERSYPIHIGVGLLKRDNVLVPYLAGHQVMIVTNETIAPLYLEAICAGLPGHLDVRTVVLPDGEQYKTIDQVSRIWDALLEAGFNRRCTLVALGGGVIGDMVGYAAAAYQRGVAFIQVPTTLLSQVDSSVGGKTGVNHPLGKNMIGAFWQPKAVIVDIDTLSTLPGRELSAGLAEVIKYGLIRDEAFLSWLEENMQALRNVEPVVTAEAIAQSCQIKADIVAEDETEQGVRALLNLGHTFGHAIEAHQGYGNWLHGEAVGAGMTMAATLSHQLGWIDSSALERAKAVIASAGLPLAAPADMLADDFLARMKLDKKNVDEKLRLVLLEALGSACVSDATPSDTLRELLNHYPRG</sequence>
<evidence type="ECO:0000259" key="19">
    <source>
        <dbReference type="Pfam" id="PF01761"/>
    </source>
</evidence>
<dbReference type="Gene3D" id="1.20.1090.10">
    <property type="entry name" value="Dehydroquinate synthase-like - alpha domain"/>
    <property type="match status" value="1"/>
</dbReference>
<evidence type="ECO:0000256" key="16">
    <source>
        <dbReference type="ARBA" id="ARBA00023239"/>
    </source>
</evidence>
<evidence type="ECO:0000256" key="2">
    <source>
        <dbReference type="ARBA" id="ARBA00001911"/>
    </source>
</evidence>
<evidence type="ECO:0000256" key="13">
    <source>
        <dbReference type="ARBA" id="ARBA00022833"/>
    </source>
</evidence>
<dbReference type="GO" id="GO:0000166">
    <property type="term" value="F:nucleotide binding"/>
    <property type="evidence" value="ECO:0007669"/>
    <property type="project" value="UniProtKB-KW"/>
</dbReference>
<evidence type="ECO:0000256" key="14">
    <source>
        <dbReference type="ARBA" id="ARBA00023027"/>
    </source>
</evidence>
<dbReference type="InterPro" id="IPR030963">
    <property type="entry name" value="DHQ_synth_fam"/>
</dbReference>
<evidence type="ECO:0000256" key="6">
    <source>
        <dbReference type="ARBA" id="ARBA00005412"/>
    </source>
</evidence>
<dbReference type="PIRSF" id="PIRSF001455">
    <property type="entry name" value="DHQ_synth"/>
    <property type="match status" value="1"/>
</dbReference>
<name>A0A7C9JWA5_9GAMM</name>
<evidence type="ECO:0000256" key="8">
    <source>
        <dbReference type="ARBA" id="ARBA00017684"/>
    </source>
</evidence>
<comment type="function">
    <text evidence="3 18">Catalyzes the conversion of 3-deoxy-D-arabino-heptulosonate 7-phosphate (DAHP) to dehydroquinate (DHQ).</text>
</comment>
<keyword evidence="11 18" id="KW-0479">Metal-binding</keyword>
<dbReference type="PANTHER" id="PTHR43622:SF7">
    <property type="entry name" value="3-DEHYDROQUINATE SYNTHASE, CHLOROPLASTIC"/>
    <property type="match status" value="1"/>
</dbReference>
<dbReference type="EMBL" id="JAAEHK010000007">
    <property type="protein sequence ID" value="NDL70278.1"/>
    <property type="molecule type" value="Genomic_DNA"/>
</dbReference>
<dbReference type="SUPFAM" id="SSF56796">
    <property type="entry name" value="Dehydroquinate synthase-like"/>
    <property type="match status" value="1"/>
</dbReference>
<evidence type="ECO:0000313" key="21">
    <source>
        <dbReference type="EMBL" id="NDL70278.1"/>
    </source>
</evidence>
<organism evidence="21 22">
    <name type="scientific">Vreelandella alkaliphila</name>
    <dbReference type="NCBI Taxonomy" id="272774"/>
    <lineage>
        <taxon>Bacteria</taxon>
        <taxon>Pseudomonadati</taxon>
        <taxon>Pseudomonadota</taxon>
        <taxon>Gammaproteobacteria</taxon>
        <taxon>Oceanospirillales</taxon>
        <taxon>Halomonadaceae</taxon>
        <taxon>Vreelandella</taxon>
    </lineage>
</organism>
<gene>
    <name evidence="18 21" type="primary">aroB</name>
    <name evidence="21" type="ORF">GPL32_07115</name>
</gene>
<dbReference type="RefSeq" id="WP_162218172.1">
    <property type="nucleotide sequence ID" value="NZ_JAAEHK010000007.1"/>
</dbReference>
<dbReference type="InterPro" id="IPR030960">
    <property type="entry name" value="DHQS/DOIS_N"/>
</dbReference>
<dbReference type="UniPathway" id="UPA00053">
    <property type="reaction ID" value="UER00085"/>
</dbReference>
<evidence type="ECO:0000256" key="7">
    <source>
        <dbReference type="ARBA" id="ARBA00013031"/>
    </source>
</evidence>
<comment type="cofactor">
    <cofactor evidence="18">
        <name>Co(2+)</name>
        <dbReference type="ChEBI" id="CHEBI:48828"/>
    </cofactor>
    <cofactor evidence="18">
        <name>Zn(2+)</name>
        <dbReference type="ChEBI" id="CHEBI:29105"/>
    </cofactor>
    <text evidence="18">Binds 1 divalent metal cation per subunit. Can use either Co(2+) or Zn(2+).</text>
</comment>
<evidence type="ECO:0000256" key="9">
    <source>
        <dbReference type="ARBA" id="ARBA00022490"/>
    </source>
</evidence>
<feature type="binding site" evidence="18">
    <location>
        <position position="270"/>
    </location>
    <ligand>
        <name>Zn(2+)</name>
        <dbReference type="ChEBI" id="CHEBI:29105"/>
    </ligand>
</feature>
<keyword evidence="9 18" id="KW-0963">Cytoplasm</keyword>
<protein>
    <recommendedName>
        <fullName evidence="8 18">3-dehydroquinate synthase</fullName>
        <shortName evidence="18">DHQS</shortName>
        <ecNumber evidence="7 18">4.2.3.4</ecNumber>
    </recommendedName>
</protein>
<feature type="binding site" evidence="18">
    <location>
        <position position="253"/>
    </location>
    <ligand>
        <name>Zn(2+)</name>
        <dbReference type="ChEBI" id="CHEBI:29105"/>
    </ligand>
</feature>
<feature type="binding site" evidence="18">
    <location>
        <begin position="77"/>
        <end position="82"/>
    </location>
    <ligand>
        <name>NAD(+)</name>
        <dbReference type="ChEBI" id="CHEBI:57540"/>
    </ligand>
</feature>
<reference evidence="21 22" key="1">
    <citation type="submission" date="2020-01" db="EMBL/GenBank/DDBJ databases">
        <title>Whole genome sequencing of Halomonas alkaliphila strain LS44.</title>
        <authorList>
            <person name="Kumar S."/>
            <person name="Paul D."/>
            <person name="Shouche Y."/>
            <person name="Suryavanshi M.V."/>
        </authorList>
    </citation>
    <scope>NUCLEOTIDE SEQUENCE [LARGE SCALE GENOMIC DNA]</scope>
    <source>
        <strain evidence="21 22">LS44</strain>
    </source>
</reference>
<feature type="domain" description="3-dehydroquinate synthase N-terminal" evidence="19">
    <location>
        <begin position="73"/>
        <end position="185"/>
    </location>
</feature>
<evidence type="ECO:0000256" key="12">
    <source>
        <dbReference type="ARBA" id="ARBA00022741"/>
    </source>
</evidence>
<dbReference type="GO" id="GO:0008652">
    <property type="term" value="P:amino acid biosynthetic process"/>
    <property type="evidence" value="ECO:0007669"/>
    <property type="project" value="UniProtKB-KW"/>
</dbReference>
<evidence type="ECO:0000256" key="18">
    <source>
        <dbReference type="HAMAP-Rule" id="MF_00110"/>
    </source>
</evidence>
<evidence type="ECO:0000256" key="11">
    <source>
        <dbReference type="ARBA" id="ARBA00022723"/>
    </source>
</evidence>
<dbReference type="InterPro" id="IPR056179">
    <property type="entry name" value="DHQS_C"/>
</dbReference>
<evidence type="ECO:0000256" key="15">
    <source>
        <dbReference type="ARBA" id="ARBA00023141"/>
    </source>
</evidence>
<dbReference type="GO" id="GO:0046872">
    <property type="term" value="F:metal ion binding"/>
    <property type="evidence" value="ECO:0007669"/>
    <property type="project" value="UniProtKB-KW"/>
</dbReference>
<keyword evidence="13 18" id="KW-0862">Zinc</keyword>
<feature type="binding site" evidence="18">
    <location>
        <position position="157"/>
    </location>
    <ligand>
        <name>NAD(+)</name>
        <dbReference type="ChEBI" id="CHEBI:57540"/>
    </ligand>
</feature>
<dbReference type="InterPro" id="IPR050071">
    <property type="entry name" value="Dehydroquinate_synthase"/>
</dbReference>
<dbReference type="HAMAP" id="MF_00110">
    <property type="entry name" value="DHQ_synthase"/>
    <property type="match status" value="1"/>
</dbReference>
<comment type="catalytic activity">
    <reaction evidence="1 18">
        <text>7-phospho-2-dehydro-3-deoxy-D-arabino-heptonate = 3-dehydroquinate + phosphate</text>
        <dbReference type="Rhea" id="RHEA:21968"/>
        <dbReference type="ChEBI" id="CHEBI:32364"/>
        <dbReference type="ChEBI" id="CHEBI:43474"/>
        <dbReference type="ChEBI" id="CHEBI:58394"/>
        <dbReference type="EC" id="4.2.3.4"/>
    </reaction>
</comment>
<evidence type="ECO:0000256" key="17">
    <source>
        <dbReference type="ARBA" id="ARBA00023285"/>
    </source>
</evidence>
<comment type="subcellular location">
    <subcellularLocation>
        <location evidence="4 18">Cytoplasm</location>
    </subcellularLocation>
</comment>
<dbReference type="Gene3D" id="3.40.50.1970">
    <property type="match status" value="1"/>
</dbReference>
<proteinExistence type="inferred from homology"/>
<dbReference type="EC" id="4.2.3.4" evidence="7 18"/>
<evidence type="ECO:0000256" key="3">
    <source>
        <dbReference type="ARBA" id="ARBA00003485"/>
    </source>
</evidence>
<dbReference type="OrthoDB" id="9806583at2"/>
<dbReference type="GO" id="GO:0003856">
    <property type="term" value="F:3-dehydroquinate synthase activity"/>
    <property type="evidence" value="ECO:0007669"/>
    <property type="project" value="UniProtKB-UniRule"/>
</dbReference>
<evidence type="ECO:0000313" key="22">
    <source>
        <dbReference type="Proteomes" id="UP000480312"/>
    </source>
</evidence>
<feature type="binding site" evidence="18">
    <location>
        <begin position="175"/>
        <end position="178"/>
    </location>
    <ligand>
        <name>NAD(+)</name>
        <dbReference type="ChEBI" id="CHEBI:57540"/>
    </ligand>
</feature>
<feature type="binding site" evidence="18">
    <location>
        <begin position="111"/>
        <end position="115"/>
    </location>
    <ligand>
        <name>NAD(+)</name>
        <dbReference type="ChEBI" id="CHEBI:57540"/>
    </ligand>
</feature>
<evidence type="ECO:0000256" key="5">
    <source>
        <dbReference type="ARBA" id="ARBA00004661"/>
    </source>
</evidence>
<dbReference type="Pfam" id="PF24621">
    <property type="entry name" value="DHQS_C"/>
    <property type="match status" value="1"/>
</dbReference>
<accession>A0A7C9JWA5</accession>
<keyword evidence="15 18" id="KW-0057">Aromatic amino acid biosynthesis</keyword>
<keyword evidence="14 18" id="KW-0520">NAD</keyword>
<dbReference type="GO" id="GO:0005737">
    <property type="term" value="C:cytoplasm"/>
    <property type="evidence" value="ECO:0007669"/>
    <property type="project" value="UniProtKB-SubCell"/>
</dbReference>
<feature type="binding site" evidence="18">
    <location>
        <position position="148"/>
    </location>
    <ligand>
        <name>NAD(+)</name>
        <dbReference type="ChEBI" id="CHEBI:57540"/>
    </ligand>
</feature>
<feature type="domain" description="3-dehydroquinate synthase C-terminal" evidence="20">
    <location>
        <begin position="187"/>
        <end position="331"/>
    </location>
</feature>
<comment type="cofactor">
    <cofactor evidence="2 18">
        <name>NAD(+)</name>
        <dbReference type="ChEBI" id="CHEBI:57540"/>
    </cofactor>
</comment>
<dbReference type="InterPro" id="IPR016037">
    <property type="entry name" value="DHQ_synth_AroB"/>
</dbReference>
<dbReference type="FunFam" id="1.20.1090.10:FF:000002">
    <property type="entry name" value="3-dehydroquinate synthase"/>
    <property type="match status" value="1"/>
</dbReference>
<evidence type="ECO:0000256" key="4">
    <source>
        <dbReference type="ARBA" id="ARBA00004496"/>
    </source>
</evidence>
<keyword evidence="17 18" id="KW-0170">Cobalt</keyword>
<feature type="binding site" evidence="18">
    <location>
        <position position="190"/>
    </location>
    <ligand>
        <name>Zn(2+)</name>
        <dbReference type="ChEBI" id="CHEBI:29105"/>
    </ligand>
</feature>
<keyword evidence="16 18" id="KW-0456">Lyase</keyword>
<evidence type="ECO:0000256" key="1">
    <source>
        <dbReference type="ARBA" id="ARBA00001393"/>
    </source>
</evidence>
<dbReference type="GO" id="GO:0009423">
    <property type="term" value="P:chorismate biosynthetic process"/>
    <property type="evidence" value="ECO:0007669"/>
    <property type="project" value="UniProtKB-UniRule"/>
</dbReference>